<feature type="region of interest" description="Disordered" evidence="1">
    <location>
        <begin position="64"/>
        <end position="90"/>
    </location>
</feature>
<dbReference type="Proteomes" id="UP000215767">
    <property type="component" value="Unassembled WGS sequence"/>
</dbReference>
<feature type="chain" id="PRO_5012492418" description="Secreted protein" evidence="2">
    <location>
        <begin position="31"/>
        <end position="163"/>
    </location>
</feature>
<reference evidence="4" key="1">
    <citation type="submission" date="2017-05" db="EMBL/GenBank/DDBJ databases">
        <title>Complete and WGS of Bordetella genogroups.</title>
        <authorList>
            <person name="Spilker T."/>
            <person name="Lipuma J."/>
        </authorList>
    </citation>
    <scope>NUCLEOTIDE SEQUENCE [LARGE SCALE GENOMIC DNA]</scope>
    <source>
        <strain evidence="4">AU8856</strain>
    </source>
</reference>
<evidence type="ECO:0000256" key="1">
    <source>
        <dbReference type="SAM" id="MobiDB-lite"/>
    </source>
</evidence>
<dbReference type="OrthoDB" id="8637603at2"/>
<evidence type="ECO:0008006" key="5">
    <source>
        <dbReference type="Google" id="ProtNLM"/>
    </source>
</evidence>
<gene>
    <name evidence="3" type="ORF">CAL28_10015</name>
</gene>
<feature type="signal peptide" evidence="2">
    <location>
        <begin position="1"/>
        <end position="30"/>
    </location>
</feature>
<sequence length="163" mass="17411">MNANEVCGRRLRRGLALMAIAASCAARAQADVAAAAAPDPAATRGWPDADIVDELLRRETRAALTAQAQRSGSRHGAVSPMRSDAPAQADPDRMDLAAIYGVGQRLDVEILLNGRRLRYRHGRKWPDEAPDGDGAYTLRAIQGHCVVFDGSGGNRRVCLPRGG</sequence>
<comment type="caution">
    <text evidence="3">The sequence shown here is derived from an EMBL/GenBank/DDBJ whole genome shotgun (WGS) entry which is preliminary data.</text>
</comment>
<name>A0A261UF34_9BORD</name>
<dbReference type="EMBL" id="NEVS01000004">
    <property type="protein sequence ID" value="OZI59820.1"/>
    <property type="molecule type" value="Genomic_DNA"/>
</dbReference>
<evidence type="ECO:0000256" key="2">
    <source>
        <dbReference type="SAM" id="SignalP"/>
    </source>
</evidence>
<accession>A0A261UF34</accession>
<keyword evidence="2" id="KW-0732">Signal</keyword>
<proteinExistence type="predicted"/>
<evidence type="ECO:0000313" key="3">
    <source>
        <dbReference type="EMBL" id="OZI59820.1"/>
    </source>
</evidence>
<dbReference type="RefSeq" id="WP_094841246.1">
    <property type="nucleotide sequence ID" value="NZ_NEVS01000004.1"/>
</dbReference>
<organism evidence="3 4">
    <name type="scientific">Bordetella genomosp. 11</name>
    <dbReference type="NCBI Taxonomy" id="1416808"/>
    <lineage>
        <taxon>Bacteria</taxon>
        <taxon>Pseudomonadati</taxon>
        <taxon>Pseudomonadota</taxon>
        <taxon>Betaproteobacteria</taxon>
        <taxon>Burkholderiales</taxon>
        <taxon>Alcaligenaceae</taxon>
        <taxon>Bordetella</taxon>
    </lineage>
</organism>
<dbReference type="AlphaFoldDB" id="A0A261UF34"/>
<evidence type="ECO:0000313" key="4">
    <source>
        <dbReference type="Proteomes" id="UP000215767"/>
    </source>
</evidence>
<protein>
    <recommendedName>
        <fullName evidence="5">Secreted protein</fullName>
    </recommendedName>
</protein>
<keyword evidence="4" id="KW-1185">Reference proteome</keyword>